<dbReference type="PANTHER" id="PTHR22911">
    <property type="entry name" value="ACYL-MALONYL CONDENSING ENZYME-RELATED"/>
    <property type="match status" value="1"/>
</dbReference>
<feature type="transmembrane region" description="Helical" evidence="1">
    <location>
        <begin position="265"/>
        <end position="281"/>
    </location>
</feature>
<feature type="transmembrane region" description="Helical" evidence="1">
    <location>
        <begin position="241"/>
        <end position="259"/>
    </location>
</feature>
<dbReference type="Proteomes" id="UP001107961">
    <property type="component" value="Unassembled WGS sequence"/>
</dbReference>
<reference evidence="3" key="1">
    <citation type="submission" date="2022-01" db="EMBL/GenBank/DDBJ databases">
        <authorList>
            <person name="Karlyshev A.V."/>
            <person name="Jaspars M."/>
        </authorList>
    </citation>
    <scope>NUCLEOTIDE SEQUENCE</scope>
    <source>
        <strain evidence="3">AGSA3-2</strain>
    </source>
</reference>
<keyword evidence="1" id="KW-0812">Transmembrane</keyword>
<comment type="caution">
    <text evidence="3">The sequence shown here is derived from an EMBL/GenBank/DDBJ whole genome shotgun (WGS) entry which is preliminary data.</text>
</comment>
<gene>
    <name evidence="3" type="ORF">LZG35_05465</name>
</gene>
<accession>A0A9Q3W2H4</accession>
<evidence type="ECO:0000313" key="4">
    <source>
        <dbReference type="Proteomes" id="UP001107961"/>
    </source>
</evidence>
<dbReference type="InterPro" id="IPR000620">
    <property type="entry name" value="EamA_dom"/>
</dbReference>
<organism evidence="3 4">
    <name type="scientific">Alloalcanivorax xenomutans</name>
    <dbReference type="NCBI Taxonomy" id="1094342"/>
    <lineage>
        <taxon>Bacteria</taxon>
        <taxon>Pseudomonadati</taxon>
        <taxon>Pseudomonadota</taxon>
        <taxon>Gammaproteobacteria</taxon>
        <taxon>Oceanospirillales</taxon>
        <taxon>Alcanivoracaceae</taxon>
        <taxon>Alloalcanivorax</taxon>
    </lineage>
</organism>
<feature type="transmembrane region" description="Helical" evidence="1">
    <location>
        <begin position="212"/>
        <end position="229"/>
    </location>
</feature>
<evidence type="ECO:0000313" key="3">
    <source>
        <dbReference type="EMBL" id="MCE7508076.1"/>
    </source>
</evidence>
<dbReference type="SUPFAM" id="SSF103481">
    <property type="entry name" value="Multidrug resistance efflux transporter EmrE"/>
    <property type="match status" value="2"/>
</dbReference>
<dbReference type="RefSeq" id="WP_026948311.1">
    <property type="nucleotide sequence ID" value="NZ_CBDDTQ010000003.1"/>
</dbReference>
<evidence type="ECO:0000256" key="1">
    <source>
        <dbReference type="SAM" id="Phobius"/>
    </source>
</evidence>
<dbReference type="Pfam" id="PF00892">
    <property type="entry name" value="EamA"/>
    <property type="match status" value="2"/>
</dbReference>
<keyword evidence="1" id="KW-0472">Membrane</keyword>
<feature type="domain" description="EamA" evidence="2">
    <location>
        <begin position="151"/>
        <end position="280"/>
    </location>
</feature>
<keyword evidence="1" id="KW-1133">Transmembrane helix</keyword>
<dbReference type="InterPro" id="IPR037185">
    <property type="entry name" value="EmrE-like"/>
</dbReference>
<evidence type="ECO:0000259" key="2">
    <source>
        <dbReference type="Pfam" id="PF00892"/>
    </source>
</evidence>
<dbReference type="Gene3D" id="1.10.3730.20">
    <property type="match status" value="1"/>
</dbReference>
<keyword evidence="4" id="KW-1185">Reference proteome</keyword>
<dbReference type="PANTHER" id="PTHR22911:SF79">
    <property type="entry name" value="MOBA-LIKE NTP TRANSFERASE DOMAIN-CONTAINING PROTEIN"/>
    <property type="match status" value="1"/>
</dbReference>
<dbReference type="KEGG" id="axe:P40_20370"/>
<feature type="transmembrane region" description="Helical" evidence="1">
    <location>
        <begin position="95"/>
        <end position="114"/>
    </location>
</feature>
<feature type="transmembrane region" description="Helical" evidence="1">
    <location>
        <begin position="121"/>
        <end position="145"/>
    </location>
</feature>
<dbReference type="EMBL" id="JAJVKT010000005">
    <property type="protein sequence ID" value="MCE7508076.1"/>
    <property type="molecule type" value="Genomic_DNA"/>
</dbReference>
<dbReference type="AlphaFoldDB" id="A0A9Q3W2H4"/>
<proteinExistence type="predicted"/>
<feature type="transmembrane region" description="Helical" evidence="1">
    <location>
        <begin position="151"/>
        <end position="168"/>
    </location>
</feature>
<protein>
    <submittedName>
        <fullName evidence="3">DMT family transporter</fullName>
    </submittedName>
</protein>
<feature type="transmembrane region" description="Helical" evidence="1">
    <location>
        <begin position="62"/>
        <end position="83"/>
    </location>
</feature>
<feature type="domain" description="EamA" evidence="2">
    <location>
        <begin position="2"/>
        <end position="135"/>
    </location>
</feature>
<dbReference type="GO" id="GO:0016020">
    <property type="term" value="C:membrane"/>
    <property type="evidence" value="ECO:0007669"/>
    <property type="project" value="InterPro"/>
</dbReference>
<feature type="transmembrane region" description="Helical" evidence="1">
    <location>
        <begin position="180"/>
        <end position="200"/>
    </location>
</feature>
<name>A0A9Q3W2H4_9GAMM</name>
<sequence>MAYLLPLAAVLIWSGNNVVNKLAVGVLFPAEIGFYRWVLAGALLTPLMAPRLWRYRHQVKPLIPRIIVLGLLGMAVYQTLAYYAATLTSATNMGIILSLMPLMALGLSTVLLGLPLTLGALVGAVISLGGVVLVVSSGDFATLVARGINQGDALMVLATFAYAVYGVLLKRWQPPLPAMLLLYLQVLVALVALFPLLLLSPQQGASVEAVPLVIYAGVLASMVAPLLWMQGIARLDPSRMSLFFNLMPLLTAVIASVLLREQLTWAHLIGGGLTLAGVILAETWRRPLRRAVGVSFPGSADS</sequence>
<feature type="transmembrane region" description="Helical" evidence="1">
    <location>
        <begin position="33"/>
        <end position="50"/>
    </location>
</feature>